<gene>
    <name evidence="2" type="ORF">ABVK25_003375</name>
</gene>
<keyword evidence="1" id="KW-0812">Transmembrane</keyword>
<keyword evidence="1" id="KW-1133">Transmembrane helix</keyword>
<dbReference type="PROSITE" id="PS51257">
    <property type="entry name" value="PROKAR_LIPOPROTEIN"/>
    <property type="match status" value="1"/>
</dbReference>
<evidence type="ECO:0000313" key="2">
    <source>
        <dbReference type="EMBL" id="KAL2056352.1"/>
    </source>
</evidence>
<accession>A0ABR4BES7</accession>
<name>A0ABR4BES7_9LECA</name>
<sequence>MSFCKFKNVHCTAIFFLLVWSVFVSSCSGFVNWIYPGVETSGLTFNYIDTVYFTWTSSIADPYMNLWCAPSNTSAQSKTYVYHSETSTNGTSPQSFPYSEYYNNGVCHMQLEDFSGDDFANTPTFDITSNDAVAPQTWGLSATSLLDRGSNPTTIASSSSTGVSSTVVATALSSSSSLSPASFSSSSSLLLLLLLLLLFNKGITYDSSCNNDDKGSSATDIPIIAL</sequence>
<evidence type="ECO:0000256" key="1">
    <source>
        <dbReference type="SAM" id="Phobius"/>
    </source>
</evidence>
<reference evidence="2 3" key="1">
    <citation type="submission" date="2024-09" db="EMBL/GenBank/DDBJ databases">
        <title>Rethinking Asexuality: The Enigmatic Case of Functional Sexual Genes in Lepraria (Stereocaulaceae).</title>
        <authorList>
            <person name="Doellman M."/>
            <person name="Sun Y."/>
            <person name="Barcenas-Pena A."/>
            <person name="Lumbsch H.T."/>
            <person name="Grewe F."/>
        </authorList>
    </citation>
    <scope>NUCLEOTIDE SEQUENCE [LARGE SCALE GENOMIC DNA]</scope>
    <source>
        <strain evidence="2 3">Grewe 0041</strain>
    </source>
</reference>
<organism evidence="2 3">
    <name type="scientific">Lepraria finkii</name>
    <dbReference type="NCBI Taxonomy" id="1340010"/>
    <lineage>
        <taxon>Eukaryota</taxon>
        <taxon>Fungi</taxon>
        <taxon>Dikarya</taxon>
        <taxon>Ascomycota</taxon>
        <taxon>Pezizomycotina</taxon>
        <taxon>Lecanoromycetes</taxon>
        <taxon>OSLEUM clade</taxon>
        <taxon>Lecanoromycetidae</taxon>
        <taxon>Lecanorales</taxon>
        <taxon>Lecanorineae</taxon>
        <taxon>Stereocaulaceae</taxon>
        <taxon>Lepraria</taxon>
    </lineage>
</organism>
<dbReference type="Proteomes" id="UP001590951">
    <property type="component" value="Unassembled WGS sequence"/>
</dbReference>
<comment type="caution">
    <text evidence="2">The sequence shown here is derived from an EMBL/GenBank/DDBJ whole genome shotgun (WGS) entry which is preliminary data.</text>
</comment>
<protein>
    <submittedName>
        <fullName evidence="2">Uncharacterized protein</fullName>
    </submittedName>
</protein>
<dbReference type="EMBL" id="JBHFEH010000008">
    <property type="protein sequence ID" value="KAL2056352.1"/>
    <property type="molecule type" value="Genomic_DNA"/>
</dbReference>
<evidence type="ECO:0000313" key="3">
    <source>
        <dbReference type="Proteomes" id="UP001590951"/>
    </source>
</evidence>
<keyword evidence="1" id="KW-0472">Membrane</keyword>
<proteinExistence type="predicted"/>
<keyword evidence="3" id="KW-1185">Reference proteome</keyword>
<feature type="transmembrane region" description="Helical" evidence="1">
    <location>
        <begin position="12"/>
        <end position="35"/>
    </location>
</feature>